<dbReference type="InterPro" id="IPR018974">
    <property type="entry name" value="Tex-like_N"/>
</dbReference>
<dbReference type="Pfam" id="PF09371">
    <property type="entry name" value="Tex_N"/>
    <property type="match status" value="1"/>
</dbReference>
<dbReference type="SUPFAM" id="SSF158832">
    <property type="entry name" value="Tex N-terminal region-like"/>
    <property type="match status" value="1"/>
</dbReference>
<dbReference type="FunFam" id="2.40.50.140:FF:000051">
    <property type="entry name" value="RNA-binding transcriptional accessory protein"/>
    <property type="match status" value="1"/>
</dbReference>
<dbReference type="Pfam" id="PF17674">
    <property type="entry name" value="HHH_9"/>
    <property type="match status" value="1"/>
</dbReference>
<dbReference type="InterPro" id="IPR012340">
    <property type="entry name" value="NA-bd_OB-fold"/>
</dbReference>
<dbReference type="FunFam" id="1.10.10.650:FF:000001">
    <property type="entry name" value="S1 RNA-binding domain 1"/>
    <property type="match status" value="1"/>
</dbReference>
<dbReference type="SUPFAM" id="SSF53098">
    <property type="entry name" value="Ribonuclease H-like"/>
    <property type="match status" value="1"/>
</dbReference>
<dbReference type="Gene3D" id="3.30.420.140">
    <property type="entry name" value="YqgF/RNase H-like domain"/>
    <property type="match status" value="1"/>
</dbReference>
<dbReference type="InterPro" id="IPR037027">
    <property type="entry name" value="YqgF/RNaseH-like_dom_sf"/>
</dbReference>
<dbReference type="PANTHER" id="PTHR10724:SF10">
    <property type="entry name" value="S1 RNA-BINDING DOMAIN-CONTAINING PROTEIN 1"/>
    <property type="match status" value="1"/>
</dbReference>
<dbReference type="InterPro" id="IPR010994">
    <property type="entry name" value="RuvA_2-like"/>
</dbReference>
<dbReference type="CDD" id="cd05685">
    <property type="entry name" value="S1_Tex"/>
    <property type="match status" value="1"/>
</dbReference>
<proteinExistence type="predicted"/>
<reference evidence="2 3" key="1">
    <citation type="journal article" date="2011" name="J. Bacteriol.">
        <title>Genome sequences of the biotechnologically important Bacillus megaterium strains QM B1551 and DSM319.</title>
        <authorList>
            <person name="Eppinger M."/>
            <person name="Bunk B."/>
            <person name="Johns M.A."/>
            <person name="Edirisinghe J.N."/>
            <person name="Kutumbaka K.K."/>
            <person name="Koenig S.S."/>
            <person name="Huot Creasy H."/>
            <person name="Rosovitz M.J."/>
            <person name="Riley D.R."/>
            <person name="Daugherty S."/>
            <person name="Martin M."/>
            <person name="Elbourne L.D."/>
            <person name="Paulsen I."/>
            <person name="Biedendieck R."/>
            <person name="Braun C."/>
            <person name="Grayburn S."/>
            <person name="Dhingra S."/>
            <person name="Lukyanchuk V."/>
            <person name="Ball B."/>
            <person name="Ul-Qamar R."/>
            <person name="Seibel J."/>
            <person name="Bremer E."/>
            <person name="Jahn D."/>
            <person name="Ravel J."/>
            <person name="Vary P.S."/>
        </authorList>
    </citation>
    <scope>NUCLEOTIDE SEQUENCE [LARGE SCALE GENOMIC DNA]</scope>
    <source>
        <strain evidence="3">DSM 319 / IMG 1521</strain>
    </source>
</reference>
<dbReference type="PROSITE" id="PS50126">
    <property type="entry name" value="S1"/>
    <property type="match status" value="1"/>
</dbReference>
<dbReference type="InterPro" id="IPR003029">
    <property type="entry name" value="S1_domain"/>
</dbReference>
<dbReference type="Pfam" id="PF22706">
    <property type="entry name" value="Tex_central_region"/>
    <property type="match status" value="1"/>
</dbReference>
<dbReference type="FunFam" id="1.10.150.310:FF:000001">
    <property type="entry name" value="RNA-binding transcriptional accessory protein"/>
    <property type="match status" value="1"/>
</dbReference>
<evidence type="ECO:0000259" key="1">
    <source>
        <dbReference type="PROSITE" id="PS50126"/>
    </source>
</evidence>
<dbReference type="Gene3D" id="2.40.50.140">
    <property type="entry name" value="Nucleic acid-binding proteins"/>
    <property type="match status" value="1"/>
</dbReference>
<name>D5D9Z2_PRIM3</name>
<evidence type="ECO:0000313" key="3">
    <source>
        <dbReference type="Proteomes" id="UP000002365"/>
    </source>
</evidence>
<evidence type="ECO:0000313" key="2">
    <source>
        <dbReference type="EMBL" id="ADF37162.1"/>
    </source>
</evidence>
<gene>
    <name evidence="2" type="ordered locus">BMD_0231</name>
</gene>
<dbReference type="GO" id="GO:0003735">
    <property type="term" value="F:structural constituent of ribosome"/>
    <property type="evidence" value="ECO:0007669"/>
    <property type="project" value="TreeGrafter"/>
</dbReference>
<dbReference type="Proteomes" id="UP000002365">
    <property type="component" value="Chromosome"/>
</dbReference>
<dbReference type="PATRIC" id="fig|592022.4.peg.197"/>
<dbReference type="SUPFAM" id="SSF50249">
    <property type="entry name" value="Nucleic acid-binding proteins"/>
    <property type="match status" value="1"/>
</dbReference>
<accession>D5D9Z2</accession>
<dbReference type="Gene3D" id="1.10.3500.10">
    <property type="entry name" value="Tex N-terminal region-like"/>
    <property type="match status" value="1"/>
</dbReference>
<dbReference type="GO" id="GO:0005737">
    <property type="term" value="C:cytoplasm"/>
    <property type="evidence" value="ECO:0007669"/>
    <property type="project" value="UniProtKB-ARBA"/>
</dbReference>
<dbReference type="GO" id="GO:0006412">
    <property type="term" value="P:translation"/>
    <property type="evidence" value="ECO:0007669"/>
    <property type="project" value="TreeGrafter"/>
</dbReference>
<dbReference type="SMART" id="SM00732">
    <property type="entry name" value="YqgFc"/>
    <property type="match status" value="1"/>
</dbReference>
<dbReference type="InterPro" id="IPR041692">
    <property type="entry name" value="HHH_9"/>
</dbReference>
<feature type="domain" description="S1 motif" evidence="1">
    <location>
        <begin position="651"/>
        <end position="720"/>
    </location>
</feature>
<dbReference type="PANTHER" id="PTHR10724">
    <property type="entry name" value="30S RIBOSOMAL PROTEIN S1"/>
    <property type="match status" value="1"/>
</dbReference>
<dbReference type="HOGENOM" id="CLU_009833_0_2_9"/>
<dbReference type="Gene3D" id="1.10.10.650">
    <property type="entry name" value="RuvA domain 2-like"/>
    <property type="match status" value="1"/>
</dbReference>
<dbReference type="Pfam" id="PF00575">
    <property type="entry name" value="S1"/>
    <property type="match status" value="1"/>
</dbReference>
<dbReference type="InterPro" id="IPR055179">
    <property type="entry name" value="Tex-like_central_region"/>
</dbReference>
<dbReference type="InterPro" id="IPR050437">
    <property type="entry name" value="Ribos_protein_bS1-like"/>
</dbReference>
<dbReference type="SUPFAM" id="SSF47781">
    <property type="entry name" value="RuvA domain 2-like"/>
    <property type="match status" value="2"/>
</dbReference>
<dbReference type="FunFam" id="3.30.420.140:FF:000001">
    <property type="entry name" value="RNA-binding transcriptional accessory protein"/>
    <property type="match status" value="1"/>
</dbReference>
<protein>
    <submittedName>
        <fullName evidence="2">S1 RNA binding domain protein</fullName>
    </submittedName>
</protein>
<dbReference type="Gene3D" id="1.10.150.310">
    <property type="entry name" value="Tex RuvX-like domain-like"/>
    <property type="match status" value="1"/>
</dbReference>
<dbReference type="GO" id="GO:0003729">
    <property type="term" value="F:mRNA binding"/>
    <property type="evidence" value="ECO:0007669"/>
    <property type="project" value="UniProtKB-ARBA"/>
</dbReference>
<dbReference type="KEGG" id="bmd:BMD_0231"/>
<dbReference type="InterPro" id="IPR032639">
    <property type="entry name" value="Tex_YqgF"/>
</dbReference>
<organism evidence="2 3">
    <name type="scientific">Priestia megaterium (strain DSM 319 / IMG 1521)</name>
    <name type="common">Bacillus megaterium</name>
    <dbReference type="NCBI Taxonomy" id="592022"/>
    <lineage>
        <taxon>Bacteria</taxon>
        <taxon>Bacillati</taxon>
        <taxon>Bacillota</taxon>
        <taxon>Bacilli</taxon>
        <taxon>Bacillales</taxon>
        <taxon>Bacillaceae</taxon>
        <taxon>Priestia</taxon>
    </lineage>
</organism>
<dbReference type="InterPro" id="IPR023323">
    <property type="entry name" value="Tex-like_dom_sf"/>
</dbReference>
<dbReference type="RefSeq" id="WP_013081424.1">
    <property type="nucleotide sequence ID" value="NC_014103.1"/>
</dbReference>
<dbReference type="InterPro" id="IPR023319">
    <property type="entry name" value="Tex-like_HTH_dom_sf"/>
</dbReference>
<dbReference type="InterPro" id="IPR006641">
    <property type="entry name" value="YqgF/RNaseH-like_dom"/>
</dbReference>
<sequence length="724" mass="81957">MSVATKLDNQIVQRVSKEVEISQKQVQNVIALVEDGNTVPFIARYRKEQTGALDEVQIRNILDSWNYLMNLEERKEEVLRLIEEQGKLTEELAAQIHQAKKLQQVEDLYRPFKQKRRTKATVAKEKGLEPLAQWLLSFPRSDVKNEAKTYINEEAGVQSSEEAIQGALDIVAEQISDEASYRQWIRTTTVKDGIIVTSVKDPEKDEKNIYEMYYEYTEAVKRIVPHRILAMNRGEKDGILKVSIDAPTDRILSYLHKQVIKKRDSSAESYIVSAIEDAYKRLIEPSIEREIRKELSEKAEERAIHIFSENLRKLLLQPPLKGKVVLGVDPAFRTGCKLAVVDETGKVLKIDVIYPHPPVRKAAEAQNKLKKMFAEYPIEVVAIGNGTASRETEQFVADVLKEIENPVYYLIVNEAGASVYSASDVAREEFPDFQVEERSAVSIARRLQDPLAELVKIDPKSVGVGQYQHDVSQKQLNDSLTFIVETVVNQVGVNANTASASLLQYVAGLNKTVAQNIVKYRDENGKFSNRKQLKKIPRLGAKTYEQCIGFLRIIEGEEPLDRTGIHPETYGDVKKLLKKAEVKETELGTEKVKEALKHISLPEISEELRIGELTLKDIIEALVRPERDPRDELPKPLLRQDILKLEDLAKGIQLEGTVRNVVDFGAFIDIGVKQDGLVHISKLTNRYVKHPLDVVSVGDLVNVWVEDVDMKKGRVALTMIPPHQ</sequence>
<dbReference type="InterPro" id="IPR012337">
    <property type="entry name" value="RNaseH-like_sf"/>
</dbReference>
<dbReference type="Pfam" id="PF12836">
    <property type="entry name" value="HHH_3"/>
    <property type="match status" value="1"/>
</dbReference>
<dbReference type="Pfam" id="PF16921">
    <property type="entry name" value="Tex_YqgF"/>
    <property type="match status" value="1"/>
</dbReference>
<dbReference type="AlphaFoldDB" id="D5D9Z2"/>
<dbReference type="GO" id="GO:0006139">
    <property type="term" value="P:nucleobase-containing compound metabolic process"/>
    <property type="evidence" value="ECO:0007669"/>
    <property type="project" value="InterPro"/>
</dbReference>
<dbReference type="SMART" id="SM00316">
    <property type="entry name" value="S1"/>
    <property type="match status" value="1"/>
</dbReference>
<dbReference type="EMBL" id="CP001982">
    <property type="protein sequence ID" value="ADF37162.1"/>
    <property type="molecule type" value="Genomic_DNA"/>
</dbReference>
<dbReference type="InterPro" id="IPR044146">
    <property type="entry name" value="S1_Tex"/>
</dbReference>